<dbReference type="EMBL" id="VMSJ01000002">
    <property type="protein sequence ID" value="TVT28156.1"/>
    <property type="molecule type" value="Genomic_DNA"/>
</dbReference>
<feature type="transmembrane region" description="Helical" evidence="1">
    <location>
        <begin position="13"/>
        <end position="31"/>
    </location>
</feature>
<organism evidence="2 3">
    <name type="scientific">Salinicoccus cyprini</name>
    <dbReference type="NCBI Taxonomy" id="2493691"/>
    <lineage>
        <taxon>Bacteria</taxon>
        <taxon>Bacillati</taxon>
        <taxon>Bacillota</taxon>
        <taxon>Bacilli</taxon>
        <taxon>Bacillales</taxon>
        <taxon>Staphylococcaceae</taxon>
        <taxon>Salinicoccus</taxon>
    </lineage>
</organism>
<evidence type="ECO:0000313" key="3">
    <source>
        <dbReference type="Proteomes" id="UP000315103"/>
    </source>
</evidence>
<evidence type="ECO:0000313" key="2">
    <source>
        <dbReference type="EMBL" id="TVT28156.1"/>
    </source>
</evidence>
<accession>A0A558AVA3</accession>
<comment type="caution">
    <text evidence="2">The sequence shown here is derived from an EMBL/GenBank/DDBJ whole genome shotgun (WGS) entry which is preliminary data.</text>
</comment>
<protein>
    <submittedName>
        <fullName evidence="2">Uncharacterized protein</fullName>
    </submittedName>
</protein>
<dbReference type="AlphaFoldDB" id="A0A558AVA3"/>
<keyword evidence="1" id="KW-0812">Transmembrane</keyword>
<sequence length="93" mass="11006">MSYFQQRSGPVDILIIILMVLALMLFIGSRYQLKRTKNRISAHDHMEEMRDGIMKYSREGLTRVQIIDAIMHDYGLEHHEAEYMYDRVEGSLE</sequence>
<keyword evidence="1" id="KW-1133">Transmembrane helix</keyword>
<name>A0A558AVA3_9STAP</name>
<evidence type="ECO:0000256" key="1">
    <source>
        <dbReference type="SAM" id="Phobius"/>
    </source>
</evidence>
<proteinExistence type="predicted"/>
<keyword evidence="1" id="KW-0472">Membrane</keyword>
<reference evidence="2 3" key="1">
    <citation type="submission" date="2019-07" db="EMBL/GenBank/DDBJ databases">
        <title>Salinicoccus cyprini sp. nov., isolated from gastro-intestinal tract of mirror carp, Cyprinus carpio var. specularis, collected from Gobind Sagar Reservoir, Himachal Pradesh, India.</title>
        <authorList>
            <person name="Talwar C."/>
            <person name="Singh A.K."/>
            <person name="Lal R."/>
            <person name="Negi R.K."/>
        </authorList>
    </citation>
    <scope>NUCLEOTIDE SEQUENCE [LARGE SCALE GENOMIC DNA]</scope>
    <source>
        <strain evidence="2 3">CT19</strain>
    </source>
</reference>
<dbReference type="Proteomes" id="UP000315103">
    <property type="component" value="Unassembled WGS sequence"/>
</dbReference>
<gene>
    <name evidence="2" type="ORF">FO441_07015</name>
</gene>
<keyword evidence="3" id="KW-1185">Reference proteome</keyword>